<reference evidence="1 2" key="1">
    <citation type="journal article" date="2024" name="Ann. Entomol. Soc. Am.">
        <title>Genomic analyses of the southern and eastern yellowjacket wasps (Hymenoptera: Vespidae) reveal evolutionary signatures of social life.</title>
        <authorList>
            <person name="Catto M.A."/>
            <person name="Caine P.B."/>
            <person name="Orr S.E."/>
            <person name="Hunt B.G."/>
            <person name="Goodisman M.A.D."/>
        </authorList>
    </citation>
    <scope>NUCLEOTIDE SEQUENCE [LARGE SCALE GENOMIC DNA]</scope>
    <source>
        <strain evidence="1">233</strain>
        <tissue evidence="1">Head and thorax</tissue>
    </source>
</reference>
<dbReference type="AlphaFoldDB" id="A0ABD2BY52"/>
<keyword evidence="2" id="KW-1185">Reference proteome</keyword>
<accession>A0ABD2BY52</accession>
<organism evidence="1 2">
    <name type="scientific">Vespula squamosa</name>
    <name type="common">Southern yellow jacket</name>
    <name type="synonym">Wasp</name>
    <dbReference type="NCBI Taxonomy" id="30214"/>
    <lineage>
        <taxon>Eukaryota</taxon>
        <taxon>Metazoa</taxon>
        <taxon>Ecdysozoa</taxon>
        <taxon>Arthropoda</taxon>
        <taxon>Hexapoda</taxon>
        <taxon>Insecta</taxon>
        <taxon>Pterygota</taxon>
        <taxon>Neoptera</taxon>
        <taxon>Endopterygota</taxon>
        <taxon>Hymenoptera</taxon>
        <taxon>Apocrita</taxon>
        <taxon>Aculeata</taxon>
        <taxon>Vespoidea</taxon>
        <taxon>Vespidae</taxon>
        <taxon>Vespinae</taxon>
        <taxon>Vespula</taxon>
    </lineage>
</organism>
<evidence type="ECO:0000313" key="2">
    <source>
        <dbReference type="Proteomes" id="UP001607302"/>
    </source>
</evidence>
<evidence type="ECO:0000313" key="1">
    <source>
        <dbReference type="EMBL" id="KAL2737712.1"/>
    </source>
</evidence>
<sequence>MKSDKRIRFEGLAWCYLPSHIGATLEKKKESTSAGNSGGSGFNCLLGCLTHVGGCYDKSALTRYTPGIVEGWLALPWGAQPSSSLGFSSELKRAFGTRMRVVRNGVWSS</sequence>
<dbReference type="EMBL" id="JAUDFV010000027">
    <property type="protein sequence ID" value="KAL2737712.1"/>
    <property type="molecule type" value="Genomic_DNA"/>
</dbReference>
<name>A0ABD2BY52_VESSQ</name>
<gene>
    <name evidence="1" type="ORF">V1478_001798</name>
</gene>
<comment type="caution">
    <text evidence="1">The sequence shown here is derived from an EMBL/GenBank/DDBJ whole genome shotgun (WGS) entry which is preliminary data.</text>
</comment>
<dbReference type="Proteomes" id="UP001607302">
    <property type="component" value="Unassembled WGS sequence"/>
</dbReference>
<protein>
    <submittedName>
        <fullName evidence="1">Uncharacterized protein</fullName>
    </submittedName>
</protein>
<proteinExistence type="predicted"/>